<organism evidence="1 2">
    <name type="scientific">Segatella oris F0302</name>
    <dbReference type="NCBI Taxonomy" id="649760"/>
    <lineage>
        <taxon>Bacteria</taxon>
        <taxon>Pseudomonadati</taxon>
        <taxon>Bacteroidota</taxon>
        <taxon>Bacteroidia</taxon>
        <taxon>Bacteroidales</taxon>
        <taxon>Prevotellaceae</taxon>
        <taxon>Segatella</taxon>
    </lineage>
</organism>
<accession>D1QNP5</accession>
<dbReference type="EMBL" id="ACUZ02000005">
    <property type="protein sequence ID" value="EFB32997.1"/>
    <property type="molecule type" value="Genomic_DNA"/>
</dbReference>
<reference evidence="1 2" key="1">
    <citation type="submission" date="2009-11" db="EMBL/GenBank/DDBJ databases">
        <authorList>
            <person name="Weinstock G."/>
            <person name="Sodergren E."/>
            <person name="Clifton S."/>
            <person name="Fulton L."/>
            <person name="Fulton B."/>
            <person name="Courtney L."/>
            <person name="Fronick C."/>
            <person name="Harrison M."/>
            <person name="Strong C."/>
            <person name="Farmer C."/>
            <person name="Delahaunty K."/>
            <person name="Markovic C."/>
            <person name="Hall O."/>
            <person name="Minx P."/>
            <person name="Tomlinson C."/>
            <person name="Mitreva M."/>
            <person name="Nelson J."/>
            <person name="Hou S."/>
            <person name="Wollam A."/>
            <person name="Pepin K.H."/>
            <person name="Johnson M."/>
            <person name="Bhonagiri V."/>
            <person name="Nash W.E."/>
            <person name="Warren W."/>
            <person name="Chinwalla A."/>
            <person name="Mardis E.R."/>
            <person name="Wilson R.K."/>
        </authorList>
    </citation>
    <scope>NUCLEOTIDE SEQUENCE [LARGE SCALE GENOMIC DNA]</scope>
    <source>
        <strain evidence="1 2">F0302</strain>
    </source>
</reference>
<dbReference type="AlphaFoldDB" id="D1QNP5"/>
<comment type="caution">
    <text evidence="1">The sequence shown here is derived from an EMBL/GenBank/DDBJ whole genome shotgun (WGS) entry which is preliminary data.</text>
</comment>
<protein>
    <submittedName>
        <fullName evidence="1">Uncharacterized protein</fullName>
    </submittedName>
</protein>
<dbReference type="HOGENOM" id="CLU_3102265_0_0_10"/>
<evidence type="ECO:0000313" key="1">
    <source>
        <dbReference type="EMBL" id="EFB32997.1"/>
    </source>
</evidence>
<proteinExistence type="predicted"/>
<gene>
    <name evidence="1" type="ORF">HMPREF0971_00545</name>
</gene>
<name>D1QNP5_9BACT</name>
<sequence>MLNLIKDIYNCSYITGKFKTRFTAIQNTRVLRPFCKILTIRMLQNFMQNVR</sequence>
<evidence type="ECO:0000313" key="2">
    <source>
        <dbReference type="Proteomes" id="UP000004079"/>
    </source>
</evidence>
<dbReference type="Proteomes" id="UP000004079">
    <property type="component" value="Unassembled WGS sequence"/>
</dbReference>